<geneLocation type="mitochondrion" evidence="11"/>
<dbReference type="SMART" id="SM00248">
    <property type="entry name" value="ANK"/>
    <property type="match status" value="2"/>
</dbReference>
<dbReference type="STRING" id="37360.A0A0G4INJ4"/>
<dbReference type="OrthoDB" id="539213at2759"/>
<organism evidence="10 12">
    <name type="scientific">Plasmodiophora brassicae</name>
    <name type="common">Clubroot disease agent</name>
    <dbReference type="NCBI Taxonomy" id="37360"/>
    <lineage>
        <taxon>Eukaryota</taxon>
        <taxon>Sar</taxon>
        <taxon>Rhizaria</taxon>
        <taxon>Endomyxa</taxon>
        <taxon>Phytomyxea</taxon>
        <taxon>Plasmodiophorida</taxon>
        <taxon>Plasmodiophoridae</taxon>
        <taxon>Plasmodiophora</taxon>
    </lineage>
</organism>
<evidence type="ECO:0000313" key="11">
    <source>
        <dbReference type="EMBL" id="SPR01840.1"/>
    </source>
</evidence>
<dbReference type="SUPFAM" id="SSF47769">
    <property type="entry name" value="SAM/Pointed domain"/>
    <property type="match status" value="1"/>
</dbReference>
<dbReference type="AlphaFoldDB" id="A0A0G4INJ4"/>
<dbReference type="PANTHER" id="PTHR24171">
    <property type="entry name" value="ANKYRIN REPEAT DOMAIN-CONTAINING PROTEIN 39-RELATED"/>
    <property type="match status" value="1"/>
</dbReference>
<feature type="repeat" description="ANK" evidence="8">
    <location>
        <begin position="75"/>
        <end position="99"/>
    </location>
</feature>
<dbReference type="InterPro" id="IPR001660">
    <property type="entry name" value="SAM"/>
</dbReference>
<reference evidence="10 12" key="1">
    <citation type="submission" date="2015-02" db="EMBL/GenBank/DDBJ databases">
        <authorList>
            <person name="Chooi Y.-H."/>
        </authorList>
    </citation>
    <scope>NUCLEOTIDE SEQUENCE [LARGE SCALE GENOMIC DNA]</scope>
    <source>
        <strain evidence="10">E3</strain>
    </source>
</reference>
<evidence type="ECO:0000256" key="8">
    <source>
        <dbReference type="PROSITE-ProRule" id="PRU00023"/>
    </source>
</evidence>
<dbReference type="Pfam" id="PF00536">
    <property type="entry name" value="SAM_1"/>
    <property type="match status" value="1"/>
</dbReference>
<evidence type="ECO:0000259" key="9">
    <source>
        <dbReference type="PROSITE" id="PS50105"/>
    </source>
</evidence>
<protein>
    <recommendedName>
        <fullName evidence="1">NAD(+) ADP-ribosyltransferase</fullName>
        <ecNumber evidence="1">2.4.2.30</ecNumber>
    </recommendedName>
</protein>
<feature type="repeat" description="ANK" evidence="8">
    <location>
        <begin position="42"/>
        <end position="74"/>
    </location>
</feature>
<sequence length="201" mass="21028">MTSSSASGAVERFFEACAGGTVADVTAALATGLFDVDVRSDAGTTGLHEAARKGRADVCRWLVANGASANAPDAMGYTALHWAAAQGALDVCDVLLTAGGADASLTTGYGETPADVARRMQHGRLAARLSDRERPPAGDVDTGTLDEFLSRLDLGGLHERFVAENVAVDVLPALTDADLRELGVDRMGDRKRFLLAARRLK</sequence>
<dbReference type="PROSITE" id="PS50088">
    <property type="entry name" value="ANK_REPEAT"/>
    <property type="match status" value="2"/>
</dbReference>
<dbReference type="Gene3D" id="1.10.150.50">
    <property type="entry name" value="Transcription Factor, Ets-1"/>
    <property type="match status" value="1"/>
</dbReference>
<dbReference type="EC" id="2.4.2.30" evidence="1"/>
<name>A0A0G4INJ4_PLABS</name>
<dbReference type="InterPro" id="IPR036770">
    <property type="entry name" value="Ankyrin_rpt-contain_sf"/>
</dbReference>
<keyword evidence="5 8" id="KW-0040">ANK repeat</keyword>
<dbReference type="CDD" id="cd09487">
    <property type="entry name" value="SAM_superfamily"/>
    <property type="match status" value="1"/>
</dbReference>
<dbReference type="EMBL" id="CDSF01000077">
    <property type="protein sequence ID" value="CEO96883.1"/>
    <property type="molecule type" value="Genomic_DNA"/>
</dbReference>
<comment type="similarity">
    <text evidence="6">Belongs to the ARTD/PARP family.</text>
</comment>
<evidence type="ECO:0000256" key="3">
    <source>
        <dbReference type="ARBA" id="ARBA00022695"/>
    </source>
</evidence>
<accession>A0A0G4INJ4</accession>
<evidence type="ECO:0000256" key="5">
    <source>
        <dbReference type="ARBA" id="ARBA00023043"/>
    </source>
</evidence>
<dbReference type="GO" id="GO:0016779">
    <property type="term" value="F:nucleotidyltransferase activity"/>
    <property type="evidence" value="ECO:0007669"/>
    <property type="project" value="UniProtKB-KW"/>
</dbReference>
<feature type="domain" description="SAM" evidence="9">
    <location>
        <begin position="140"/>
        <end position="201"/>
    </location>
</feature>
<dbReference type="InterPro" id="IPR002110">
    <property type="entry name" value="Ankyrin_rpt"/>
</dbReference>
<keyword evidence="4" id="KW-0677">Repeat</keyword>
<dbReference type="InterPro" id="IPR013761">
    <property type="entry name" value="SAM/pointed_sf"/>
</dbReference>
<comment type="catalytic activity">
    <reaction evidence="7">
        <text>NAD(+) + (ADP-D-ribosyl)n-acceptor = nicotinamide + (ADP-D-ribosyl)n+1-acceptor + H(+).</text>
        <dbReference type="EC" id="2.4.2.30"/>
    </reaction>
</comment>
<evidence type="ECO:0000256" key="7">
    <source>
        <dbReference type="ARBA" id="ARBA00033987"/>
    </source>
</evidence>
<dbReference type="SUPFAM" id="SSF48403">
    <property type="entry name" value="Ankyrin repeat"/>
    <property type="match status" value="1"/>
</dbReference>
<evidence type="ECO:0000313" key="12">
    <source>
        <dbReference type="Proteomes" id="UP000039324"/>
    </source>
</evidence>
<evidence type="ECO:0000256" key="6">
    <source>
        <dbReference type="ARBA" id="ARBA00024347"/>
    </source>
</evidence>
<keyword evidence="2" id="KW-0328">Glycosyltransferase</keyword>
<reference evidence="11 13" key="2">
    <citation type="submission" date="2018-03" db="EMBL/GenBank/DDBJ databases">
        <authorList>
            <person name="Fogelqvist J."/>
        </authorList>
    </citation>
    <scope>NUCLEOTIDE SEQUENCE [LARGE SCALE GENOMIC DNA]</scope>
</reference>
<evidence type="ECO:0000256" key="4">
    <source>
        <dbReference type="ARBA" id="ARBA00022737"/>
    </source>
</evidence>
<dbReference type="PROSITE" id="PS50297">
    <property type="entry name" value="ANK_REP_REGION"/>
    <property type="match status" value="2"/>
</dbReference>
<keyword evidence="3" id="KW-0808">Transferase</keyword>
<keyword evidence="11" id="KW-0496">Mitochondrion</keyword>
<evidence type="ECO:0000313" key="13">
    <source>
        <dbReference type="Proteomes" id="UP000290189"/>
    </source>
</evidence>
<dbReference type="EMBL" id="OVEO01000019">
    <property type="protein sequence ID" value="SPR01840.1"/>
    <property type="molecule type" value="Genomic_DNA"/>
</dbReference>
<dbReference type="GO" id="GO:0003950">
    <property type="term" value="F:NAD+ poly-ADP-ribosyltransferase activity"/>
    <property type="evidence" value="ECO:0007669"/>
    <property type="project" value="UniProtKB-EC"/>
</dbReference>
<dbReference type="Gene3D" id="1.25.40.20">
    <property type="entry name" value="Ankyrin repeat-containing domain"/>
    <property type="match status" value="1"/>
</dbReference>
<evidence type="ECO:0000256" key="2">
    <source>
        <dbReference type="ARBA" id="ARBA00022676"/>
    </source>
</evidence>
<dbReference type="Proteomes" id="UP000039324">
    <property type="component" value="Unassembled WGS sequence"/>
</dbReference>
<dbReference type="PROSITE" id="PS50105">
    <property type="entry name" value="SAM_DOMAIN"/>
    <property type="match status" value="1"/>
</dbReference>
<evidence type="ECO:0000256" key="1">
    <source>
        <dbReference type="ARBA" id="ARBA00012020"/>
    </source>
</evidence>
<gene>
    <name evidence="10" type="ORF">PBRA_005487</name>
    <name evidence="11" type="ORF">PLBR_LOCUS9055</name>
</gene>
<dbReference type="Proteomes" id="UP000290189">
    <property type="component" value="Unassembled WGS sequence"/>
</dbReference>
<keyword evidence="12" id="KW-1185">Reference proteome</keyword>
<evidence type="ECO:0000313" key="10">
    <source>
        <dbReference type="EMBL" id="CEO96883.1"/>
    </source>
</evidence>
<proteinExistence type="inferred from homology"/>
<dbReference type="Pfam" id="PF12796">
    <property type="entry name" value="Ank_2"/>
    <property type="match status" value="1"/>
</dbReference>
<keyword evidence="3" id="KW-0548">Nucleotidyltransferase</keyword>